<dbReference type="CDD" id="cd16916">
    <property type="entry name" value="HATPase_CheA-like"/>
    <property type="match status" value="1"/>
</dbReference>
<dbReference type="InterPro" id="IPR036097">
    <property type="entry name" value="HisK_dim/P_sf"/>
</dbReference>
<dbReference type="InterPro" id="IPR004358">
    <property type="entry name" value="Sig_transdc_His_kin-like_C"/>
</dbReference>
<feature type="modified residue" description="Phosphohistidine" evidence="9">
    <location>
        <position position="49"/>
    </location>
</feature>
<dbReference type="PROSITE" id="PS50894">
    <property type="entry name" value="HPT"/>
    <property type="match status" value="1"/>
</dbReference>
<gene>
    <name evidence="14" type="ORF">BAL341_3608</name>
</gene>
<dbReference type="Gene3D" id="3.30.565.10">
    <property type="entry name" value="Histidine kinase-like ATPase, C-terminal domain"/>
    <property type="match status" value="1"/>
</dbReference>
<evidence type="ECO:0000256" key="3">
    <source>
        <dbReference type="ARBA" id="ARBA00021495"/>
    </source>
</evidence>
<dbReference type="PANTHER" id="PTHR43395:SF1">
    <property type="entry name" value="CHEMOTAXIS PROTEIN CHEA"/>
    <property type="match status" value="1"/>
</dbReference>
<dbReference type="FunFam" id="1.20.120.160:FF:000008">
    <property type="entry name" value="Chemotaxis sensor histidine kinase CheA"/>
    <property type="match status" value="1"/>
</dbReference>
<evidence type="ECO:0000256" key="1">
    <source>
        <dbReference type="ARBA" id="ARBA00000085"/>
    </source>
</evidence>
<feature type="domain" description="HPt" evidence="13">
    <location>
        <begin position="2"/>
        <end position="106"/>
    </location>
</feature>
<evidence type="ECO:0000259" key="11">
    <source>
        <dbReference type="PROSITE" id="PS50109"/>
    </source>
</evidence>
<feature type="region of interest" description="Disordered" evidence="10">
    <location>
        <begin position="293"/>
        <end position="312"/>
    </location>
</feature>
<evidence type="ECO:0000256" key="5">
    <source>
        <dbReference type="ARBA" id="ARBA00022679"/>
    </source>
</evidence>
<feature type="domain" description="CheW-like" evidence="12">
    <location>
        <begin position="582"/>
        <end position="717"/>
    </location>
</feature>
<feature type="region of interest" description="Disordered" evidence="10">
    <location>
        <begin position="227"/>
        <end position="252"/>
    </location>
</feature>
<dbReference type="CDD" id="cd00088">
    <property type="entry name" value="HPT"/>
    <property type="match status" value="1"/>
</dbReference>
<dbReference type="SMART" id="SM00387">
    <property type="entry name" value="HATPase_c"/>
    <property type="match status" value="1"/>
</dbReference>
<proteinExistence type="predicted"/>
<feature type="domain" description="Histidine kinase" evidence="11">
    <location>
        <begin position="367"/>
        <end position="580"/>
    </location>
</feature>
<dbReference type="InterPro" id="IPR051315">
    <property type="entry name" value="Bact_Chemotaxis_CheA"/>
</dbReference>
<dbReference type="InterPro" id="IPR003594">
    <property type="entry name" value="HATPase_dom"/>
</dbReference>
<dbReference type="InterPro" id="IPR036061">
    <property type="entry name" value="CheW-like_dom_sf"/>
</dbReference>
<keyword evidence="5 14" id="KW-0808">Transferase</keyword>
<evidence type="ECO:0000259" key="12">
    <source>
        <dbReference type="PROSITE" id="PS50851"/>
    </source>
</evidence>
<dbReference type="InterPro" id="IPR005467">
    <property type="entry name" value="His_kinase_dom"/>
</dbReference>
<keyword evidence="4 9" id="KW-0597">Phosphoprotein</keyword>
<dbReference type="PROSITE" id="PS50851">
    <property type="entry name" value="CHEW"/>
    <property type="match status" value="1"/>
</dbReference>
<evidence type="ECO:0000256" key="2">
    <source>
        <dbReference type="ARBA" id="ARBA00012438"/>
    </source>
</evidence>
<dbReference type="Gene3D" id="1.20.120.160">
    <property type="entry name" value="HPT domain"/>
    <property type="match status" value="1"/>
</dbReference>
<dbReference type="SUPFAM" id="SSF47226">
    <property type="entry name" value="Histidine-containing phosphotransfer domain, HPT domain"/>
    <property type="match status" value="1"/>
</dbReference>
<dbReference type="SUPFAM" id="SSF50341">
    <property type="entry name" value="CheW-like"/>
    <property type="match status" value="1"/>
</dbReference>
<dbReference type="InterPro" id="IPR037006">
    <property type="entry name" value="CheA-like_homodim_sf"/>
</dbReference>
<reference evidence="14" key="1">
    <citation type="submission" date="2019-04" db="EMBL/GenBank/DDBJ databases">
        <authorList>
            <person name="Brambilla D."/>
        </authorList>
    </citation>
    <scope>NUCLEOTIDE SEQUENCE</scope>
    <source>
        <strain evidence="14">BAL1</strain>
    </source>
</reference>
<dbReference type="SUPFAM" id="SSF55874">
    <property type="entry name" value="ATPase domain of HSP90 chaperone/DNA topoisomerase II/histidine kinase"/>
    <property type="match status" value="1"/>
</dbReference>
<dbReference type="PROSITE" id="PS50109">
    <property type="entry name" value="HIS_KIN"/>
    <property type="match status" value="1"/>
</dbReference>
<dbReference type="FunFam" id="2.30.30.40:FF:000048">
    <property type="entry name" value="Chemotaxis protein CheA, putative"/>
    <property type="match status" value="1"/>
</dbReference>
<dbReference type="FunFam" id="3.30.565.10:FF:000016">
    <property type="entry name" value="Chemotaxis protein CheA, putative"/>
    <property type="match status" value="1"/>
</dbReference>
<dbReference type="InterPro" id="IPR036890">
    <property type="entry name" value="HATPase_C_sf"/>
</dbReference>
<protein>
    <recommendedName>
        <fullName evidence="3">Chemotaxis protein CheA</fullName>
        <ecNumber evidence="2">2.7.13.3</ecNumber>
    </recommendedName>
</protein>
<organism evidence="14">
    <name type="scientific">Rheinheimera sp. BAL341</name>
    <dbReference type="NCBI Taxonomy" id="1708203"/>
    <lineage>
        <taxon>Bacteria</taxon>
        <taxon>Pseudomonadati</taxon>
        <taxon>Pseudomonadota</taxon>
        <taxon>Gammaproteobacteria</taxon>
        <taxon>Chromatiales</taxon>
        <taxon>Chromatiaceae</taxon>
        <taxon>Rheinheimera</taxon>
    </lineage>
</organism>
<dbReference type="EC" id="2.7.13.3" evidence="2"/>
<dbReference type="Pfam" id="PF01584">
    <property type="entry name" value="CheW"/>
    <property type="match status" value="1"/>
</dbReference>
<dbReference type="GO" id="GO:0000155">
    <property type="term" value="F:phosphorelay sensor kinase activity"/>
    <property type="evidence" value="ECO:0007669"/>
    <property type="project" value="InterPro"/>
</dbReference>
<dbReference type="PRINTS" id="PR00344">
    <property type="entry name" value="BCTRLSENSOR"/>
</dbReference>
<dbReference type="SMART" id="SM00073">
    <property type="entry name" value="HPT"/>
    <property type="match status" value="1"/>
</dbReference>
<dbReference type="Pfam" id="PF01627">
    <property type="entry name" value="Hpt"/>
    <property type="match status" value="1"/>
</dbReference>
<evidence type="ECO:0000256" key="7">
    <source>
        <dbReference type="ARBA" id="ARBA00023012"/>
    </source>
</evidence>
<evidence type="ECO:0000259" key="13">
    <source>
        <dbReference type="PROSITE" id="PS50894"/>
    </source>
</evidence>
<evidence type="ECO:0000256" key="6">
    <source>
        <dbReference type="ARBA" id="ARBA00022777"/>
    </source>
</evidence>
<dbReference type="Gene3D" id="2.30.30.40">
    <property type="entry name" value="SH3 Domains"/>
    <property type="match status" value="1"/>
</dbReference>
<dbReference type="Pfam" id="PF02895">
    <property type="entry name" value="H-kinase_dim"/>
    <property type="match status" value="1"/>
</dbReference>
<dbReference type="CDD" id="cd00731">
    <property type="entry name" value="CheA_reg"/>
    <property type="match status" value="1"/>
</dbReference>
<accession>A0A486XW84</accession>
<keyword evidence="6 14" id="KW-0418">Kinase</keyword>
<comment type="function">
    <text evidence="8">Involved in the transmission of sensory signals from the chemoreceptors to the flagellar motors. CheA is autophosphorylated; it can transfer its phosphate group to either CheB or CheY.</text>
</comment>
<dbReference type="AlphaFoldDB" id="A0A486XW84"/>
<evidence type="ECO:0000256" key="10">
    <source>
        <dbReference type="SAM" id="MobiDB-lite"/>
    </source>
</evidence>
<dbReference type="InterPro" id="IPR008207">
    <property type="entry name" value="Sig_transdc_His_kin_Hpt_dom"/>
</dbReference>
<dbReference type="InterPro" id="IPR004105">
    <property type="entry name" value="CheA-like_dim"/>
</dbReference>
<dbReference type="SUPFAM" id="SSF47384">
    <property type="entry name" value="Homodimeric domain of signal transducing histidine kinase"/>
    <property type="match status" value="1"/>
</dbReference>
<sequence>MSFDMDEDILQDFLVEAGEILELLQEQLVELENNPDDANLLNAIFRGFHTVKGGAGFLSLTELVDACHGAENVFDILRTGKRRVTPELMDVILQSLDSINAMFVEVQNRQPLTPASQQVLAALHHYSEPESESNPAPVVAKAAAQPEVKVEPAAPAVPAGPASDASGVDDITEEEFDRMMDELHGKNGLPAAAAPAPAAAVPGAGDDITDDEFEAILDQLHGKGSFIPDPVTAAAAPAPSQQNKPAEPAKAGDEIDDAEFEALLDQLHGKGKAPAAAPATVVDNTAAQVEKAPVKAAASTPAPTPAPIAAPTAAPAAAADKAAAAQQAAQAETTVRVDTKRLDQIMNMVGELVLVRNRLVSLSGTVQNEEMSKAISNLDVVTADIQGAVMKTRMQPIKKVFGRFPRVVRDLARSLQKDIELVLEGEETDLDKNLVEALADPLVHLVRNSVDHGIEMPEVRQKAGKKRVGTVKLAAAQAGDHILLTIHDDGAGMDPEKLKGIAIKRGILDTDAAARMSDTEAFNLIFAPGFSTKEQISDISGRGVGMDVVKTKITQLNGTVHIHSKMGEGTLLEIKVPLTLAILPTLMVIVGKQTFALPLAGVSEIFHLDLNKSNVVDGQLTIVVRNKAIPLFFLEHWLVKGSDKKRRREQGHVVIVQIGTQQVGFVVDSLIGQEEVVIKPLDALLQGTPGMAGATITSDGGIALILDVPNLLKHYAKKSKIKFDRFNKANA</sequence>
<evidence type="ECO:0000256" key="9">
    <source>
        <dbReference type="PROSITE-ProRule" id="PRU00110"/>
    </source>
</evidence>
<dbReference type="SMART" id="SM01231">
    <property type="entry name" value="H-kinase_dim"/>
    <property type="match status" value="1"/>
</dbReference>
<dbReference type="Gene3D" id="1.10.287.560">
    <property type="entry name" value="Histidine kinase CheA-like, homodimeric domain"/>
    <property type="match status" value="1"/>
</dbReference>
<evidence type="ECO:0000313" key="14">
    <source>
        <dbReference type="EMBL" id="VHO06594.1"/>
    </source>
</evidence>
<dbReference type="Pfam" id="PF02518">
    <property type="entry name" value="HATPase_c"/>
    <property type="match status" value="1"/>
</dbReference>
<dbReference type="InterPro" id="IPR036641">
    <property type="entry name" value="HPT_dom_sf"/>
</dbReference>
<keyword evidence="7" id="KW-0902">Two-component regulatory system</keyword>
<comment type="catalytic activity">
    <reaction evidence="1">
        <text>ATP + protein L-histidine = ADP + protein N-phospho-L-histidine.</text>
        <dbReference type="EC" id="2.7.13.3"/>
    </reaction>
</comment>
<dbReference type="InterPro" id="IPR002545">
    <property type="entry name" value="CheW-lke_dom"/>
</dbReference>
<name>A0A486XW84_9GAMM</name>
<evidence type="ECO:0000256" key="4">
    <source>
        <dbReference type="ARBA" id="ARBA00022553"/>
    </source>
</evidence>
<dbReference type="GO" id="GO:0006935">
    <property type="term" value="P:chemotaxis"/>
    <property type="evidence" value="ECO:0007669"/>
    <property type="project" value="InterPro"/>
</dbReference>
<evidence type="ECO:0000256" key="8">
    <source>
        <dbReference type="ARBA" id="ARBA00035100"/>
    </source>
</evidence>
<dbReference type="EMBL" id="CAAJGR010000034">
    <property type="protein sequence ID" value="VHO06594.1"/>
    <property type="molecule type" value="Genomic_DNA"/>
</dbReference>
<dbReference type="GO" id="GO:0005737">
    <property type="term" value="C:cytoplasm"/>
    <property type="evidence" value="ECO:0007669"/>
    <property type="project" value="InterPro"/>
</dbReference>
<dbReference type="SMART" id="SM00260">
    <property type="entry name" value="CheW"/>
    <property type="match status" value="1"/>
</dbReference>
<dbReference type="PANTHER" id="PTHR43395">
    <property type="entry name" value="SENSOR HISTIDINE KINASE CHEA"/>
    <property type="match status" value="1"/>
</dbReference>